<evidence type="ECO:0000256" key="1">
    <source>
        <dbReference type="SAM" id="MobiDB-lite"/>
    </source>
</evidence>
<reference evidence="2 3" key="1">
    <citation type="submission" date="2018-03" db="EMBL/GenBank/DDBJ databases">
        <authorList>
            <person name="Guldener U."/>
        </authorList>
    </citation>
    <scope>NUCLEOTIDE SEQUENCE [LARGE SCALE GENOMIC DNA]</scope>
    <source>
        <strain evidence="2 3">DAOM196992</strain>
    </source>
</reference>
<evidence type="ECO:0000313" key="3">
    <source>
        <dbReference type="Proteomes" id="UP000323386"/>
    </source>
</evidence>
<sequence length="103" mass="11774">MPRRALRPTQIDGQKVRYIRYRYAMMRYCTRPSAARTAYPAHADQQQEGRCGTGRADAIQSQPPIVRTAPHRTMVNACVPSSAACKEDREARPEEEEKQLQLE</sequence>
<dbReference type="Proteomes" id="UP000323386">
    <property type="component" value="Unassembled WGS sequence"/>
</dbReference>
<keyword evidence="3" id="KW-1185">Reference proteome</keyword>
<protein>
    <submittedName>
        <fullName evidence="2">Uncharacterized protein</fullName>
    </submittedName>
</protein>
<dbReference type="AlphaFoldDB" id="A0A5C3EZ13"/>
<feature type="region of interest" description="Disordered" evidence="1">
    <location>
        <begin position="39"/>
        <end position="103"/>
    </location>
</feature>
<dbReference type="EMBL" id="OOIP01000006">
    <property type="protein sequence ID" value="SPO37302.1"/>
    <property type="molecule type" value="Genomic_DNA"/>
</dbReference>
<accession>A0A5C3EZ13</accession>
<name>A0A5C3EZ13_9BASI</name>
<evidence type="ECO:0000313" key="2">
    <source>
        <dbReference type="EMBL" id="SPO37302.1"/>
    </source>
</evidence>
<gene>
    <name evidence="2" type="ORF">PSFLO_02775</name>
</gene>
<organism evidence="2 3">
    <name type="scientific">Pseudozyma flocculosa</name>
    <dbReference type="NCBI Taxonomy" id="84751"/>
    <lineage>
        <taxon>Eukaryota</taxon>
        <taxon>Fungi</taxon>
        <taxon>Dikarya</taxon>
        <taxon>Basidiomycota</taxon>
        <taxon>Ustilaginomycotina</taxon>
        <taxon>Ustilaginomycetes</taxon>
        <taxon>Ustilaginales</taxon>
        <taxon>Ustilaginaceae</taxon>
        <taxon>Pseudozyma</taxon>
    </lineage>
</organism>
<proteinExistence type="predicted"/>